<dbReference type="InterPro" id="IPR037175">
    <property type="entry name" value="KFase_sf"/>
</dbReference>
<comment type="subunit">
    <text evidence="3">Homodimer.</text>
</comment>
<comment type="caution">
    <text evidence="8">The sequence shown here is derived from an EMBL/GenBank/DDBJ whole genome shotgun (WGS) entry which is preliminary data.</text>
</comment>
<comment type="pathway">
    <text evidence="2">Amino-acid degradation.</text>
</comment>
<gene>
    <name evidence="8" type="ORF">DIC75_07880</name>
</gene>
<keyword evidence="6" id="KW-0862">Zinc</keyword>
<dbReference type="SUPFAM" id="SSF102198">
    <property type="entry name" value="Putative cyclase"/>
    <property type="match status" value="1"/>
</dbReference>
<evidence type="ECO:0000256" key="3">
    <source>
        <dbReference type="ARBA" id="ARBA00011738"/>
    </source>
</evidence>
<dbReference type="AlphaFoldDB" id="A0ABD4TFQ7"/>
<evidence type="ECO:0000256" key="5">
    <source>
        <dbReference type="ARBA" id="ARBA00022801"/>
    </source>
</evidence>
<evidence type="ECO:0000256" key="6">
    <source>
        <dbReference type="ARBA" id="ARBA00022833"/>
    </source>
</evidence>
<keyword evidence="4" id="KW-0479">Metal-binding</keyword>
<keyword evidence="5" id="KW-0378">Hydrolase</keyword>
<dbReference type="EMBL" id="QFDM01000002">
    <property type="protein sequence ID" value="MCM2466232.1"/>
    <property type="molecule type" value="Genomic_DNA"/>
</dbReference>
<sequence>MASGWIDVSVTLKTGMVTWPGDPPVRISHALSMERGDPSTVSLLEMGAHTGTHMDAPAHFVRGGTGIGDIPLDASIGPARVIPIRDRTSIQPDELAEHSIQRSERVLFKTHNSEHCWDTDAFVEDFVYISEAAAEYLAERQVRLIGVDYLSVGGFHADGVKIHRTLLNAGIWIIEGLNLKQVPPGQVDLVCLPLKILGGDGAPARVLVRPMDRSAGEML</sequence>
<protein>
    <submittedName>
        <fullName evidence="8">Arylformamidase</fullName>
    </submittedName>
</protein>
<comment type="cofactor">
    <cofactor evidence="1">
        <name>Zn(2+)</name>
        <dbReference type="ChEBI" id="CHEBI:29105"/>
    </cofactor>
</comment>
<dbReference type="PANTHER" id="PTHR31118">
    <property type="entry name" value="CYCLASE-LIKE PROTEIN 2"/>
    <property type="match status" value="1"/>
</dbReference>
<evidence type="ECO:0000256" key="1">
    <source>
        <dbReference type="ARBA" id="ARBA00001947"/>
    </source>
</evidence>
<keyword evidence="7" id="KW-0823">Tryptophan catabolism</keyword>
<accession>A0ABD4TFQ7</accession>
<dbReference type="Gene3D" id="3.50.30.50">
    <property type="entry name" value="Putative cyclase"/>
    <property type="match status" value="1"/>
</dbReference>
<keyword evidence="9" id="KW-1185">Reference proteome</keyword>
<dbReference type="RefSeq" id="WP_250987494.1">
    <property type="nucleotide sequence ID" value="NZ_QFDM01000002.1"/>
</dbReference>
<name>A0ABD4TFQ7_9EURY</name>
<proteinExistence type="predicted"/>
<evidence type="ECO:0000256" key="4">
    <source>
        <dbReference type="ARBA" id="ARBA00022723"/>
    </source>
</evidence>
<evidence type="ECO:0000313" key="8">
    <source>
        <dbReference type="EMBL" id="MCM2466232.1"/>
    </source>
</evidence>
<dbReference type="GO" id="GO:0006569">
    <property type="term" value="P:L-tryptophan catabolic process"/>
    <property type="evidence" value="ECO:0007669"/>
    <property type="project" value="UniProtKB-KW"/>
</dbReference>
<reference evidence="8 9" key="1">
    <citation type="submission" date="2018-05" db="EMBL/GenBank/DDBJ databases">
        <title>Isolation and characterization of genus Methanoculleus species and their viruses from deep sea marine sediment offshore southwestern Taiwan.</title>
        <authorList>
            <person name="Wei W.-H."/>
            <person name="Chen W.-C."/>
            <person name="Lai M.-C."/>
            <person name="Chen S.-C."/>
        </authorList>
    </citation>
    <scope>NUCLEOTIDE SEQUENCE [LARGE SCALE GENOMIC DNA]</scope>
    <source>
        <strain evidence="8 9">CWC-02</strain>
    </source>
</reference>
<evidence type="ECO:0000256" key="7">
    <source>
        <dbReference type="ARBA" id="ARBA00023079"/>
    </source>
</evidence>
<dbReference type="Pfam" id="PF04199">
    <property type="entry name" value="Cyclase"/>
    <property type="match status" value="1"/>
</dbReference>
<dbReference type="InterPro" id="IPR007325">
    <property type="entry name" value="KFase/CYL"/>
</dbReference>
<dbReference type="PANTHER" id="PTHR31118:SF32">
    <property type="entry name" value="KYNURENINE FORMAMIDASE"/>
    <property type="match status" value="1"/>
</dbReference>
<dbReference type="GO" id="GO:0046872">
    <property type="term" value="F:metal ion binding"/>
    <property type="evidence" value="ECO:0007669"/>
    <property type="project" value="UniProtKB-KW"/>
</dbReference>
<evidence type="ECO:0000313" key="9">
    <source>
        <dbReference type="Proteomes" id="UP001523230"/>
    </source>
</evidence>
<evidence type="ECO:0000256" key="2">
    <source>
        <dbReference type="ARBA" id="ARBA00005023"/>
    </source>
</evidence>
<dbReference type="FunFam" id="3.50.30.50:FF:000001">
    <property type="entry name" value="Kynurenine formamidase"/>
    <property type="match status" value="1"/>
</dbReference>
<dbReference type="GO" id="GO:0016787">
    <property type="term" value="F:hydrolase activity"/>
    <property type="evidence" value="ECO:0007669"/>
    <property type="project" value="UniProtKB-KW"/>
</dbReference>
<organism evidence="8 9">
    <name type="scientific">Methanoculleus oceani</name>
    <dbReference type="NCBI Taxonomy" id="2184756"/>
    <lineage>
        <taxon>Archaea</taxon>
        <taxon>Methanobacteriati</taxon>
        <taxon>Methanobacteriota</taxon>
        <taxon>Stenosarchaea group</taxon>
        <taxon>Methanomicrobia</taxon>
        <taxon>Methanomicrobiales</taxon>
        <taxon>Methanomicrobiaceae</taxon>
        <taxon>Methanoculleus</taxon>
    </lineage>
</organism>
<dbReference type="Proteomes" id="UP001523230">
    <property type="component" value="Unassembled WGS sequence"/>
</dbReference>